<proteinExistence type="predicted"/>
<organism evidence="2 3">
    <name type="scientific">Homarus americanus</name>
    <name type="common">American lobster</name>
    <dbReference type="NCBI Taxonomy" id="6706"/>
    <lineage>
        <taxon>Eukaryota</taxon>
        <taxon>Metazoa</taxon>
        <taxon>Ecdysozoa</taxon>
        <taxon>Arthropoda</taxon>
        <taxon>Crustacea</taxon>
        <taxon>Multicrustacea</taxon>
        <taxon>Malacostraca</taxon>
        <taxon>Eumalacostraca</taxon>
        <taxon>Eucarida</taxon>
        <taxon>Decapoda</taxon>
        <taxon>Pleocyemata</taxon>
        <taxon>Astacidea</taxon>
        <taxon>Nephropoidea</taxon>
        <taxon>Nephropidae</taxon>
        <taxon>Homarus</taxon>
    </lineage>
</organism>
<keyword evidence="3" id="KW-1185">Reference proteome</keyword>
<dbReference type="EMBL" id="JAHLQT010014868">
    <property type="protein sequence ID" value="KAG7170187.1"/>
    <property type="molecule type" value="Genomic_DNA"/>
</dbReference>
<evidence type="ECO:0000313" key="2">
    <source>
        <dbReference type="EMBL" id="KAG7170187.1"/>
    </source>
</evidence>
<gene>
    <name evidence="2" type="ORF">Hamer_G020189</name>
</gene>
<keyword evidence="1" id="KW-0732">Signal</keyword>
<protein>
    <submittedName>
        <fullName evidence="2">Uncharacterized protein</fullName>
    </submittedName>
</protein>
<feature type="signal peptide" evidence="1">
    <location>
        <begin position="1"/>
        <end position="18"/>
    </location>
</feature>
<sequence>MKWSLLALICGLLAVSQALDKDDGRFLARRTTKTQLILTTTTVEVPLTCALFTSTAVCQRRRYRRYNIMSENLDKIDDKLSDSADTLTEESWDGDEGNNRHQKLLALTLISTTVATFTVTSSSVNPLTTFSLSYFCTAANAVVPPAC</sequence>
<reference evidence="2" key="1">
    <citation type="journal article" date="2021" name="Sci. Adv.">
        <title>The American lobster genome reveals insights on longevity, neural, and immune adaptations.</title>
        <authorList>
            <person name="Polinski J.M."/>
            <person name="Zimin A.V."/>
            <person name="Clark K.F."/>
            <person name="Kohn A.B."/>
            <person name="Sadowski N."/>
            <person name="Timp W."/>
            <person name="Ptitsyn A."/>
            <person name="Khanna P."/>
            <person name="Romanova D.Y."/>
            <person name="Williams P."/>
            <person name="Greenwood S.J."/>
            <person name="Moroz L.L."/>
            <person name="Walt D.R."/>
            <person name="Bodnar A.G."/>
        </authorList>
    </citation>
    <scope>NUCLEOTIDE SEQUENCE</scope>
    <source>
        <strain evidence="2">GMGI-L3</strain>
    </source>
</reference>
<accession>A0A8J5K7K9</accession>
<feature type="chain" id="PRO_5035278822" evidence="1">
    <location>
        <begin position="19"/>
        <end position="147"/>
    </location>
</feature>
<dbReference type="AlphaFoldDB" id="A0A8J5K7K9"/>
<evidence type="ECO:0000256" key="1">
    <source>
        <dbReference type="SAM" id="SignalP"/>
    </source>
</evidence>
<name>A0A8J5K7K9_HOMAM</name>
<comment type="caution">
    <text evidence="2">The sequence shown here is derived from an EMBL/GenBank/DDBJ whole genome shotgun (WGS) entry which is preliminary data.</text>
</comment>
<dbReference type="Proteomes" id="UP000747542">
    <property type="component" value="Unassembled WGS sequence"/>
</dbReference>
<evidence type="ECO:0000313" key="3">
    <source>
        <dbReference type="Proteomes" id="UP000747542"/>
    </source>
</evidence>